<dbReference type="Proteomes" id="UP000509327">
    <property type="component" value="Chromosome"/>
</dbReference>
<evidence type="ECO:0000256" key="1">
    <source>
        <dbReference type="SAM" id="MobiDB-lite"/>
    </source>
</evidence>
<accession>A0ABX6Q1D3</accession>
<feature type="region of interest" description="Disordered" evidence="1">
    <location>
        <begin position="1"/>
        <end position="20"/>
    </location>
</feature>
<evidence type="ECO:0000313" key="2">
    <source>
        <dbReference type="EMBL" id="QKS56019.1"/>
    </source>
</evidence>
<organism evidence="2 3">
    <name type="scientific">Paenibacillus barcinonensis</name>
    <dbReference type="NCBI Taxonomy" id="198119"/>
    <lineage>
        <taxon>Bacteria</taxon>
        <taxon>Bacillati</taxon>
        <taxon>Bacillota</taxon>
        <taxon>Bacilli</taxon>
        <taxon>Bacillales</taxon>
        <taxon>Paenibacillaceae</taxon>
        <taxon>Paenibacillus</taxon>
    </lineage>
</organism>
<sequence length="55" mass="6103">MSTIQKDKKVTNKNSAGISVGFLKTAKRLPSKNGKVTLDRNNPDHKAWAEGYEND</sequence>
<keyword evidence="3" id="KW-1185">Reference proteome</keyword>
<feature type="compositionally biased region" description="Basic and acidic residues" evidence="1">
    <location>
        <begin position="1"/>
        <end position="10"/>
    </location>
</feature>
<proteinExistence type="predicted"/>
<protein>
    <submittedName>
        <fullName evidence="2">Uncharacterized protein</fullName>
    </submittedName>
</protein>
<feature type="compositionally biased region" description="Basic and acidic residues" evidence="1">
    <location>
        <begin position="37"/>
        <end position="48"/>
    </location>
</feature>
<dbReference type="RefSeq" id="WP_167433613.1">
    <property type="nucleotide sequence ID" value="NZ_CP054614.1"/>
</dbReference>
<gene>
    <name evidence="2" type="ORF">HUB98_06455</name>
</gene>
<dbReference type="EMBL" id="CP054614">
    <property type="protein sequence ID" value="QKS56019.1"/>
    <property type="molecule type" value="Genomic_DNA"/>
</dbReference>
<evidence type="ECO:0000313" key="3">
    <source>
        <dbReference type="Proteomes" id="UP000509327"/>
    </source>
</evidence>
<reference evidence="2 3" key="1">
    <citation type="submission" date="2020-06" db="EMBL/GenBank/DDBJ databases">
        <title>Complete genome of Paenibacillus barcinonensis KACC11450.</title>
        <authorList>
            <person name="Kim M."/>
            <person name="Park Y.-J."/>
            <person name="Shin J.-H."/>
        </authorList>
    </citation>
    <scope>NUCLEOTIDE SEQUENCE [LARGE SCALE GENOMIC DNA]</scope>
    <source>
        <strain evidence="2 3">KACC11450</strain>
    </source>
</reference>
<name>A0ABX6Q1D3_PAEBA</name>
<feature type="region of interest" description="Disordered" evidence="1">
    <location>
        <begin position="29"/>
        <end position="55"/>
    </location>
</feature>